<dbReference type="STRING" id="87541.AWM71_04300"/>
<feature type="active site" description="Proton donor/acceptor" evidence="4">
    <location>
        <position position="136"/>
    </location>
</feature>
<evidence type="ECO:0000256" key="1">
    <source>
        <dbReference type="ARBA" id="ARBA00022670"/>
    </source>
</evidence>
<keyword evidence="3" id="KW-0788">Thiol protease</keyword>
<dbReference type="AlphaFoldDB" id="A0A133Y4W0"/>
<protein>
    <submittedName>
        <fullName evidence="6">Class A sortase</fullName>
    </submittedName>
    <submittedName>
        <fullName evidence="5">Sortase family protein</fullName>
    </submittedName>
</protein>
<evidence type="ECO:0000256" key="4">
    <source>
        <dbReference type="PIRSR" id="PIRSR605754-1"/>
    </source>
</evidence>
<dbReference type="PATRIC" id="fig|87541.4.peg.68"/>
<dbReference type="EMBL" id="PKGZ01000005">
    <property type="protein sequence ID" value="PKY91130.1"/>
    <property type="molecule type" value="Genomic_DNA"/>
</dbReference>
<dbReference type="Proteomes" id="UP000234775">
    <property type="component" value="Unassembled WGS sequence"/>
</dbReference>
<feature type="active site" description="Acyl-thioester intermediate" evidence="4">
    <location>
        <position position="201"/>
    </location>
</feature>
<dbReference type="Proteomes" id="UP000070422">
    <property type="component" value="Unassembled WGS sequence"/>
</dbReference>
<evidence type="ECO:0000313" key="5">
    <source>
        <dbReference type="EMBL" id="KXB38242.1"/>
    </source>
</evidence>
<dbReference type="InterPro" id="IPR023365">
    <property type="entry name" value="Sortase_dom-sf"/>
</dbReference>
<evidence type="ECO:0000313" key="8">
    <source>
        <dbReference type="Proteomes" id="UP000234775"/>
    </source>
</evidence>
<evidence type="ECO:0000313" key="7">
    <source>
        <dbReference type="Proteomes" id="UP000070422"/>
    </source>
</evidence>
<proteinExistence type="predicted"/>
<dbReference type="SUPFAM" id="SSF63817">
    <property type="entry name" value="Sortase"/>
    <property type="match status" value="1"/>
</dbReference>
<keyword evidence="8" id="KW-1185">Reference proteome</keyword>
<name>A0A133Y4W0_9LACT</name>
<keyword evidence="1" id="KW-0645">Protease</keyword>
<dbReference type="Pfam" id="PF04203">
    <property type="entry name" value="Sortase"/>
    <property type="match status" value="1"/>
</dbReference>
<dbReference type="Gene3D" id="2.40.260.10">
    <property type="entry name" value="Sortase"/>
    <property type="match status" value="1"/>
</dbReference>
<dbReference type="EMBL" id="LSCQ01000009">
    <property type="protein sequence ID" value="KXB38242.1"/>
    <property type="molecule type" value="Genomic_DNA"/>
</dbReference>
<keyword evidence="2" id="KW-0378">Hydrolase</keyword>
<gene>
    <name evidence="6" type="ORF">CYJ27_06755</name>
    <name evidence="5" type="ORF">HMPREF3187_00068</name>
</gene>
<reference evidence="5 7" key="1">
    <citation type="submission" date="2016-01" db="EMBL/GenBank/DDBJ databases">
        <authorList>
            <person name="Oliw E.H."/>
        </authorList>
    </citation>
    <scope>NUCLEOTIDE SEQUENCE [LARGE SCALE GENOMIC DNA]</scope>
    <source>
        <strain evidence="5 7">KA00635</strain>
    </source>
</reference>
<dbReference type="InterPro" id="IPR042007">
    <property type="entry name" value="Sortase_A"/>
</dbReference>
<dbReference type="PROSITE" id="PS51257">
    <property type="entry name" value="PROKAR_LIPOPROTEIN"/>
    <property type="match status" value="1"/>
</dbReference>
<evidence type="ECO:0000256" key="2">
    <source>
        <dbReference type="ARBA" id="ARBA00022801"/>
    </source>
</evidence>
<dbReference type="CDD" id="cd06165">
    <property type="entry name" value="Sortase_A"/>
    <property type="match status" value="1"/>
</dbReference>
<sequence length="235" mass="26486">MKKIDWRRLFGIALIVVGLACVVWHYVPAIQVYLNQREFSITRLRREDIEANQADKSANYDPNQVTMVTPEMVDAARKRIREGHDNVQVIGALAMPEQKISVSVMNGLSEAVLLSGAGTFYPDQQMGKNNYPLASHNMDAIAPGLLLSPMVGNTKKGDMIYLTDLDTIYVYETYFAEYTDPSRVDLVEMKWKEPIVTLVTCGESTSTAQRYIVQGRLVDKMPIGEAPKEILDYFK</sequence>
<dbReference type="GO" id="GO:0008234">
    <property type="term" value="F:cysteine-type peptidase activity"/>
    <property type="evidence" value="ECO:0007669"/>
    <property type="project" value="UniProtKB-KW"/>
</dbReference>
<evidence type="ECO:0000256" key="3">
    <source>
        <dbReference type="ARBA" id="ARBA00022807"/>
    </source>
</evidence>
<reference evidence="6 8" key="2">
    <citation type="submission" date="2017-12" db="EMBL/GenBank/DDBJ databases">
        <title>Phylogenetic diversity of female urinary microbiome.</title>
        <authorList>
            <person name="Thomas-White K."/>
            <person name="Wolfe A.J."/>
        </authorList>
    </citation>
    <scope>NUCLEOTIDE SEQUENCE [LARGE SCALE GENOMIC DNA]</scope>
    <source>
        <strain evidence="6 8">UMB0844</strain>
    </source>
</reference>
<dbReference type="RefSeq" id="WP_060936283.1">
    <property type="nucleotide sequence ID" value="NZ_JASOZP010000005.1"/>
</dbReference>
<accession>A0A133Y4W0</accession>
<dbReference type="InterPro" id="IPR005754">
    <property type="entry name" value="Sortase"/>
</dbReference>
<comment type="caution">
    <text evidence="5">The sequence shown here is derived from an EMBL/GenBank/DDBJ whole genome shotgun (WGS) entry which is preliminary data.</text>
</comment>
<dbReference type="OrthoDB" id="1648028at2"/>
<evidence type="ECO:0000313" key="6">
    <source>
        <dbReference type="EMBL" id="PKY91130.1"/>
    </source>
</evidence>
<dbReference type="GO" id="GO:0006508">
    <property type="term" value="P:proteolysis"/>
    <property type="evidence" value="ECO:0007669"/>
    <property type="project" value="UniProtKB-KW"/>
</dbReference>
<organism evidence="5 7">
    <name type="scientific">Aerococcus christensenii</name>
    <dbReference type="NCBI Taxonomy" id="87541"/>
    <lineage>
        <taxon>Bacteria</taxon>
        <taxon>Bacillati</taxon>
        <taxon>Bacillota</taxon>
        <taxon>Bacilli</taxon>
        <taxon>Lactobacillales</taxon>
        <taxon>Aerococcaceae</taxon>
        <taxon>Aerococcus</taxon>
    </lineage>
</organism>